<dbReference type="InterPro" id="IPR025857">
    <property type="entry name" value="MacB_PCD"/>
</dbReference>
<dbReference type="PANTHER" id="PTHR30572">
    <property type="entry name" value="MEMBRANE COMPONENT OF TRANSPORTER-RELATED"/>
    <property type="match status" value="1"/>
</dbReference>
<gene>
    <name evidence="11" type="ORF">SAMN02910406_02596</name>
</gene>
<dbReference type="Pfam" id="PF12704">
    <property type="entry name" value="MacB_PCD"/>
    <property type="match status" value="1"/>
</dbReference>
<evidence type="ECO:0000256" key="1">
    <source>
        <dbReference type="ARBA" id="ARBA00004651"/>
    </source>
</evidence>
<evidence type="ECO:0000256" key="8">
    <source>
        <dbReference type="SAM" id="Phobius"/>
    </source>
</evidence>
<dbReference type="GO" id="GO:0022857">
    <property type="term" value="F:transmembrane transporter activity"/>
    <property type="evidence" value="ECO:0007669"/>
    <property type="project" value="TreeGrafter"/>
</dbReference>
<dbReference type="RefSeq" id="WP_074962242.1">
    <property type="nucleotide sequence ID" value="NZ_FOKQ01000024.1"/>
</dbReference>
<dbReference type="PANTHER" id="PTHR30572:SF4">
    <property type="entry name" value="ABC TRANSPORTER PERMEASE YTRF"/>
    <property type="match status" value="1"/>
</dbReference>
<reference evidence="11 12" key="1">
    <citation type="submission" date="2016-10" db="EMBL/GenBank/DDBJ databases">
        <authorList>
            <person name="de Groot N.N."/>
        </authorList>
    </citation>
    <scope>NUCLEOTIDE SEQUENCE [LARGE SCALE GENOMIC DNA]</scope>
    <source>
        <strain evidence="11 12">AR67</strain>
    </source>
</reference>
<dbReference type="EMBL" id="FOKQ01000024">
    <property type="protein sequence ID" value="SFC89122.1"/>
    <property type="molecule type" value="Genomic_DNA"/>
</dbReference>
<evidence type="ECO:0000256" key="6">
    <source>
        <dbReference type="ARBA" id="ARBA00038076"/>
    </source>
</evidence>
<evidence type="ECO:0000256" key="3">
    <source>
        <dbReference type="ARBA" id="ARBA00022692"/>
    </source>
</evidence>
<dbReference type="AlphaFoldDB" id="A0A1I1MW45"/>
<evidence type="ECO:0000313" key="12">
    <source>
        <dbReference type="Proteomes" id="UP000182192"/>
    </source>
</evidence>
<organism evidence="11 12">
    <name type="scientific">Ruminococcus albus</name>
    <dbReference type="NCBI Taxonomy" id="1264"/>
    <lineage>
        <taxon>Bacteria</taxon>
        <taxon>Bacillati</taxon>
        <taxon>Bacillota</taxon>
        <taxon>Clostridia</taxon>
        <taxon>Eubacteriales</taxon>
        <taxon>Oscillospiraceae</taxon>
        <taxon>Ruminococcus</taxon>
    </lineage>
</organism>
<proteinExistence type="inferred from homology"/>
<evidence type="ECO:0000256" key="2">
    <source>
        <dbReference type="ARBA" id="ARBA00022475"/>
    </source>
</evidence>
<dbReference type="OrthoDB" id="9770036at2"/>
<dbReference type="InterPro" id="IPR003838">
    <property type="entry name" value="ABC3_permease_C"/>
</dbReference>
<feature type="domain" description="ABC3 transporter permease C-terminal" evidence="9">
    <location>
        <begin position="356"/>
        <end position="466"/>
    </location>
</feature>
<evidence type="ECO:0000259" key="10">
    <source>
        <dbReference type="Pfam" id="PF12704"/>
    </source>
</evidence>
<evidence type="ECO:0000256" key="4">
    <source>
        <dbReference type="ARBA" id="ARBA00022989"/>
    </source>
</evidence>
<feature type="transmembrane region" description="Helical" evidence="8">
    <location>
        <begin position="21"/>
        <end position="42"/>
    </location>
</feature>
<feature type="region of interest" description="Disordered" evidence="7">
    <location>
        <begin position="72"/>
        <end position="129"/>
    </location>
</feature>
<dbReference type="InterPro" id="IPR050250">
    <property type="entry name" value="Macrolide_Exporter_MacB"/>
</dbReference>
<evidence type="ECO:0000313" key="11">
    <source>
        <dbReference type="EMBL" id="SFC89122.1"/>
    </source>
</evidence>
<dbReference type="GO" id="GO:0005886">
    <property type="term" value="C:plasma membrane"/>
    <property type="evidence" value="ECO:0007669"/>
    <property type="project" value="UniProtKB-SubCell"/>
</dbReference>
<protein>
    <submittedName>
        <fullName evidence="11">Putative ABC transport system permease protein</fullName>
    </submittedName>
</protein>
<feature type="transmembrane region" description="Helical" evidence="8">
    <location>
        <begin position="349"/>
        <end position="375"/>
    </location>
</feature>
<comment type="similarity">
    <text evidence="6">Belongs to the ABC-4 integral membrane protein family.</text>
</comment>
<keyword evidence="5 8" id="KW-0472">Membrane</keyword>
<feature type="transmembrane region" description="Helical" evidence="8">
    <location>
        <begin position="435"/>
        <end position="457"/>
    </location>
</feature>
<keyword evidence="3 8" id="KW-0812">Transmembrane</keyword>
<keyword evidence="4 8" id="KW-1133">Transmembrane helix</keyword>
<comment type="subcellular location">
    <subcellularLocation>
        <location evidence="1">Cell membrane</location>
        <topology evidence="1">Multi-pass membrane protein</topology>
    </subcellularLocation>
</comment>
<feature type="domain" description="MacB-like periplasmic core" evidence="10">
    <location>
        <begin position="22"/>
        <end position="319"/>
    </location>
</feature>
<dbReference type="Pfam" id="PF02687">
    <property type="entry name" value="FtsX"/>
    <property type="match status" value="1"/>
</dbReference>
<feature type="compositionally biased region" description="Gly residues" evidence="7">
    <location>
        <begin position="75"/>
        <end position="90"/>
    </location>
</feature>
<keyword evidence="2" id="KW-1003">Cell membrane</keyword>
<sequence>MRISEILNLVRLNLIQNKFKVLLTSIGIVVGAATIVCVIAIGRGGKADVAEQFRNLNAGALDISYEQAQTSSGFPFGGGSSGGSSKGGSGERPSFSGGNMPDFSQMSAMPSFSGNGSSGKDGKPSGDRSGGFSFPGFGSMFGGSSDTKNSEKITLSTEDMDDITTNVPGLSDATISYTTKQDIYGGNIEETESYTVAGTLSNYAEMSNLTMMFGDYISDSDNENKNKVCVLGYSAAKKIFGSAEDAYDSLVYIDDRPYTVGGVLAEQGTVEAGISADDAIFIPYSTGIKYLTGSDISPTITVIAEDVDNIDAVTENVKTALAVAHPEADFTISDAGSKMEAANKSNRTLTLMLTAMASIVFIIGGIGIMNVLFVSVKERTEEIGILKALGGSRRDILLEFMMEACCMSLIGGVIGVLVSIAVSPVISNFGLRLEMSASGALIALAFSLVTGTVFGFYPAWKASKLVPVEALSAE</sequence>
<feature type="transmembrane region" description="Helical" evidence="8">
    <location>
        <begin position="396"/>
        <end position="423"/>
    </location>
</feature>
<evidence type="ECO:0000256" key="7">
    <source>
        <dbReference type="SAM" id="MobiDB-lite"/>
    </source>
</evidence>
<evidence type="ECO:0000256" key="5">
    <source>
        <dbReference type="ARBA" id="ARBA00023136"/>
    </source>
</evidence>
<accession>A0A1I1MW45</accession>
<name>A0A1I1MW45_RUMAL</name>
<dbReference type="Proteomes" id="UP000182192">
    <property type="component" value="Unassembled WGS sequence"/>
</dbReference>
<evidence type="ECO:0000259" key="9">
    <source>
        <dbReference type="Pfam" id="PF02687"/>
    </source>
</evidence>